<dbReference type="SUPFAM" id="SSF52540">
    <property type="entry name" value="P-loop containing nucleoside triphosphate hydrolases"/>
    <property type="match status" value="1"/>
</dbReference>
<keyword evidence="3" id="KW-0547">Nucleotide-binding</keyword>
<dbReference type="InterPro" id="IPR027417">
    <property type="entry name" value="P-loop_NTPase"/>
</dbReference>
<evidence type="ECO:0000259" key="5">
    <source>
        <dbReference type="PROSITE" id="PS50893"/>
    </source>
</evidence>
<gene>
    <name evidence="6" type="primary">kpsT_2</name>
    <name evidence="6" type="ORF">PH7735_03293</name>
</gene>
<dbReference type="InterPro" id="IPR050683">
    <property type="entry name" value="Bact_Polysacc_Export_ATP-bd"/>
</dbReference>
<evidence type="ECO:0000256" key="4">
    <source>
        <dbReference type="ARBA" id="ARBA00022840"/>
    </source>
</evidence>
<dbReference type="Gene3D" id="3.40.50.300">
    <property type="entry name" value="P-loop containing nucleotide triphosphate hydrolases"/>
    <property type="match status" value="1"/>
</dbReference>
<evidence type="ECO:0000256" key="2">
    <source>
        <dbReference type="ARBA" id="ARBA00022448"/>
    </source>
</evidence>
<dbReference type="PROSITE" id="PS50893">
    <property type="entry name" value="ABC_TRANSPORTER_2"/>
    <property type="match status" value="1"/>
</dbReference>
<dbReference type="PROSITE" id="PS00211">
    <property type="entry name" value="ABC_TRANSPORTER_1"/>
    <property type="match status" value="1"/>
</dbReference>
<feature type="domain" description="ABC transporter" evidence="5">
    <location>
        <begin position="2"/>
        <end position="221"/>
    </location>
</feature>
<dbReference type="InterPro" id="IPR003593">
    <property type="entry name" value="AAA+_ATPase"/>
</dbReference>
<dbReference type="AlphaFoldDB" id="A0A0P1IEM5"/>
<dbReference type="SMART" id="SM00382">
    <property type="entry name" value="AAA"/>
    <property type="match status" value="1"/>
</dbReference>
<dbReference type="GO" id="GO:0016020">
    <property type="term" value="C:membrane"/>
    <property type="evidence" value="ECO:0007669"/>
    <property type="project" value="InterPro"/>
</dbReference>
<dbReference type="GO" id="GO:0005524">
    <property type="term" value="F:ATP binding"/>
    <property type="evidence" value="ECO:0007669"/>
    <property type="project" value="UniProtKB-KW"/>
</dbReference>
<dbReference type="EMBL" id="CYTW01000004">
    <property type="protein sequence ID" value="CUK08796.1"/>
    <property type="molecule type" value="Genomic_DNA"/>
</dbReference>
<evidence type="ECO:0000313" key="6">
    <source>
        <dbReference type="EMBL" id="CUK08796.1"/>
    </source>
</evidence>
<sequence>MIELRNLNKTYRINGVVKHVARDVSFTFASGESVGLIGRNGAGKSTMLKLIAGTIPPTSGQIITTGSVSWPVGFAGSFHGDLTGAQNVKFVARIYGVDTTEMIVFCQQFAQIGGHFHLPVRTYSSGMKSRLAFAMSMAIPFDTYLIDEVTAVGDASFQAKSSAILRDRLKTSGAVVVSHSPKLLEELCTSGVVLDNGRMFYYARIKKALEHHDHLMKGNLPPWLS</sequence>
<dbReference type="Proteomes" id="UP000051870">
    <property type="component" value="Unassembled WGS sequence"/>
</dbReference>
<dbReference type="CDD" id="cd03220">
    <property type="entry name" value="ABC_KpsT_Wzt"/>
    <property type="match status" value="1"/>
</dbReference>
<comment type="similarity">
    <text evidence="1">Belongs to the ABC transporter superfamily.</text>
</comment>
<dbReference type="InterPro" id="IPR017871">
    <property type="entry name" value="ABC_transporter-like_CS"/>
</dbReference>
<protein>
    <submittedName>
        <fullName evidence="6">Polysialic acid transport ATP-binding protein KpsT</fullName>
    </submittedName>
</protein>
<evidence type="ECO:0000256" key="3">
    <source>
        <dbReference type="ARBA" id="ARBA00022741"/>
    </source>
</evidence>
<dbReference type="InterPro" id="IPR015860">
    <property type="entry name" value="ABC_transpr_TagH-like"/>
</dbReference>
<dbReference type="InterPro" id="IPR003439">
    <property type="entry name" value="ABC_transporter-like_ATP-bd"/>
</dbReference>
<organism evidence="6 7">
    <name type="scientific">Shimia thalassica</name>
    <dbReference type="NCBI Taxonomy" id="1715693"/>
    <lineage>
        <taxon>Bacteria</taxon>
        <taxon>Pseudomonadati</taxon>
        <taxon>Pseudomonadota</taxon>
        <taxon>Alphaproteobacteria</taxon>
        <taxon>Rhodobacterales</taxon>
        <taxon>Roseobacteraceae</taxon>
    </lineage>
</organism>
<accession>A0A0P1IEM5</accession>
<dbReference type="GO" id="GO:0016887">
    <property type="term" value="F:ATP hydrolysis activity"/>
    <property type="evidence" value="ECO:0007669"/>
    <property type="project" value="InterPro"/>
</dbReference>
<dbReference type="GeneID" id="83882272"/>
<evidence type="ECO:0000256" key="1">
    <source>
        <dbReference type="ARBA" id="ARBA00005417"/>
    </source>
</evidence>
<keyword evidence="7" id="KW-1185">Reference proteome</keyword>
<keyword evidence="4 6" id="KW-0067">ATP-binding</keyword>
<proteinExistence type="inferred from homology"/>
<reference evidence="7" key="1">
    <citation type="submission" date="2015-09" db="EMBL/GenBank/DDBJ databases">
        <authorList>
            <person name="Rodrigo-Torres Lidia"/>
            <person name="Arahal R.David."/>
        </authorList>
    </citation>
    <scope>NUCLEOTIDE SEQUENCE [LARGE SCALE GENOMIC DNA]</scope>
    <source>
        <strain evidence="7">CECT 7735</strain>
    </source>
</reference>
<name>A0A0P1IEM5_9RHOB</name>
<dbReference type="Pfam" id="PF00005">
    <property type="entry name" value="ABC_tran"/>
    <property type="match status" value="1"/>
</dbReference>
<dbReference type="STRING" id="1715693.PH7735_03293"/>
<keyword evidence="2" id="KW-0813">Transport</keyword>
<evidence type="ECO:0000313" key="7">
    <source>
        <dbReference type="Proteomes" id="UP000051870"/>
    </source>
</evidence>
<dbReference type="PANTHER" id="PTHR46743">
    <property type="entry name" value="TEICHOIC ACIDS EXPORT ATP-BINDING PROTEIN TAGH"/>
    <property type="match status" value="1"/>
</dbReference>
<dbReference type="PANTHER" id="PTHR46743:SF2">
    <property type="entry name" value="TEICHOIC ACIDS EXPORT ATP-BINDING PROTEIN TAGH"/>
    <property type="match status" value="1"/>
</dbReference>
<dbReference type="RefSeq" id="WP_058312463.1">
    <property type="nucleotide sequence ID" value="NZ_CANLZE010000004.1"/>
</dbReference>
<dbReference type="GO" id="GO:0140359">
    <property type="term" value="F:ABC-type transporter activity"/>
    <property type="evidence" value="ECO:0007669"/>
    <property type="project" value="InterPro"/>
</dbReference>